<protein>
    <submittedName>
        <fullName evidence="1">Uncharacterized protein</fullName>
    </submittedName>
</protein>
<dbReference type="AlphaFoldDB" id="A0A8S9LRX8"/>
<reference evidence="1" key="1">
    <citation type="submission" date="2019-12" db="EMBL/GenBank/DDBJ databases">
        <title>Genome sequencing and annotation of Brassica cretica.</title>
        <authorList>
            <person name="Studholme D.J."/>
            <person name="Sarris P.F."/>
        </authorList>
    </citation>
    <scope>NUCLEOTIDE SEQUENCE</scope>
    <source>
        <strain evidence="1">PFS-102/07</strain>
        <tissue evidence="1">Leaf</tissue>
    </source>
</reference>
<dbReference type="EMBL" id="QGKY02000089">
    <property type="protein sequence ID" value="KAF2610364.1"/>
    <property type="molecule type" value="Genomic_DNA"/>
</dbReference>
<name>A0A8S9LRX8_BRACR</name>
<gene>
    <name evidence="1" type="ORF">F2Q70_00009122</name>
</gene>
<comment type="caution">
    <text evidence="1">The sequence shown here is derived from an EMBL/GenBank/DDBJ whole genome shotgun (WGS) entry which is preliminary data.</text>
</comment>
<organism evidence="1">
    <name type="scientific">Brassica cretica</name>
    <name type="common">Mustard</name>
    <dbReference type="NCBI Taxonomy" id="69181"/>
    <lineage>
        <taxon>Eukaryota</taxon>
        <taxon>Viridiplantae</taxon>
        <taxon>Streptophyta</taxon>
        <taxon>Embryophyta</taxon>
        <taxon>Tracheophyta</taxon>
        <taxon>Spermatophyta</taxon>
        <taxon>Magnoliopsida</taxon>
        <taxon>eudicotyledons</taxon>
        <taxon>Gunneridae</taxon>
        <taxon>Pentapetalae</taxon>
        <taxon>rosids</taxon>
        <taxon>malvids</taxon>
        <taxon>Brassicales</taxon>
        <taxon>Brassicaceae</taxon>
        <taxon>Brassiceae</taxon>
        <taxon>Brassica</taxon>
    </lineage>
</organism>
<sequence length="86" mass="9476">MDSGCTMMDRVGGVWFGMFVVWSASEARREHSHWWLCYLRSGASFSMFEEDMTSRPVPGVIGCPPGVPGKYDAELGVIGCPGVDER</sequence>
<evidence type="ECO:0000313" key="1">
    <source>
        <dbReference type="EMBL" id="KAF2610364.1"/>
    </source>
</evidence>
<accession>A0A8S9LRX8</accession>
<proteinExistence type="predicted"/>